<dbReference type="RefSeq" id="WP_288185524.1">
    <property type="nucleotide sequence ID" value="NZ_LT608335.1"/>
</dbReference>
<evidence type="ECO:0000313" key="2">
    <source>
        <dbReference type="EMBL" id="SCM82976.1"/>
    </source>
</evidence>
<keyword evidence="1" id="KW-0812">Transmembrane</keyword>
<dbReference type="AlphaFoldDB" id="A0A212LZN1"/>
<sequence length="164" mass="19010">MKILKETYQELRGVLPVAGIIVLILLAGAGQTTTASYLQSQLSHKTMLESKQHLAVSQALRERVEEYRRAFVERDYDTMYRLSYFRDVPKPSLPEYRQMRDAGYAYQINISVHEVELYGDKARAALELVVTHPLLGTNKTNHRQEWQLVDNLWYKVDYGSMQGK</sequence>
<dbReference type="EMBL" id="FMJE01000005">
    <property type="protein sequence ID" value="SCM82976.1"/>
    <property type="molecule type" value="Genomic_DNA"/>
</dbReference>
<keyword evidence="1" id="KW-1133">Transmembrane helix</keyword>
<protein>
    <submittedName>
        <fullName evidence="2">Uncharacterized protein</fullName>
    </submittedName>
</protein>
<accession>A0A212LZN1</accession>
<dbReference type="InterPro" id="IPR032710">
    <property type="entry name" value="NTF2-like_dom_sf"/>
</dbReference>
<reference evidence="2" key="1">
    <citation type="submission" date="2016-08" db="EMBL/GenBank/DDBJ databases">
        <authorList>
            <person name="Seilhamer J.J."/>
        </authorList>
    </citation>
    <scope>NUCLEOTIDE SEQUENCE</scope>
    <source>
        <strain evidence="2">86</strain>
    </source>
</reference>
<gene>
    <name evidence="2" type="ORF">KL86SPO_50748</name>
</gene>
<name>A0A212LZN1_9FIRM</name>
<dbReference type="SUPFAM" id="SSF54427">
    <property type="entry name" value="NTF2-like"/>
    <property type="match status" value="1"/>
</dbReference>
<proteinExistence type="predicted"/>
<keyword evidence="1" id="KW-0472">Membrane</keyword>
<feature type="transmembrane region" description="Helical" evidence="1">
    <location>
        <begin position="12"/>
        <end position="30"/>
    </location>
</feature>
<organism evidence="2">
    <name type="scientific">uncultured Sporomusa sp</name>
    <dbReference type="NCBI Taxonomy" id="307249"/>
    <lineage>
        <taxon>Bacteria</taxon>
        <taxon>Bacillati</taxon>
        <taxon>Bacillota</taxon>
        <taxon>Negativicutes</taxon>
        <taxon>Selenomonadales</taxon>
        <taxon>Sporomusaceae</taxon>
        <taxon>Sporomusa</taxon>
        <taxon>environmental samples</taxon>
    </lineage>
</organism>
<evidence type="ECO:0000256" key="1">
    <source>
        <dbReference type="SAM" id="Phobius"/>
    </source>
</evidence>